<name>W7ID12_9PSEU</name>
<sequence length="352" mass="38536">MTTVEVHDPRSDPEPTGWRRFQKKARLLPVWDYRLLGIEAWVARNPPVLAVARQGEEAVGAFVAMVCRTVRERAYAPPPDTPRRGLAPRWVEVYLPALSGHSACVFLPGVDDDRKRAAVLAFERAVVDRLGPGLLGVVYRAVDHDLGPVLSGRGRVTREIDPVAVLSDVGSAEAWERGLPDTLRERLGAGSLRVESAAARADLDGRELATLLNDHRARQDARAWREGQRSRVGGLHLDTRSRIAPSYLDALVRRPDVVTTTYRTAEGDLAAFSVLLDHEEGAALQHFAARPGSGLWVDACARAVRHTADRGRPLLTAGRTLLDRKAALGFGTRPLVSVAVPRPFLGRRGPSR</sequence>
<dbReference type="Proteomes" id="UP000019277">
    <property type="component" value="Unassembled WGS sequence"/>
</dbReference>
<keyword evidence="2" id="KW-1185">Reference proteome</keyword>
<reference evidence="1 2" key="1">
    <citation type="journal article" date="2014" name="Genome Announc.">
        <title>Draft Genome Sequence of the Antitrypanosomally Active Sponge-Associated Bacterium Actinokineospora sp. Strain EG49.</title>
        <authorList>
            <person name="Harjes J."/>
            <person name="Ryu T."/>
            <person name="Abdelmohsen U.R."/>
            <person name="Moitinho-Silva L."/>
            <person name="Horn H."/>
            <person name="Ravasi T."/>
            <person name="Hentschel U."/>
        </authorList>
    </citation>
    <scope>NUCLEOTIDE SEQUENCE [LARGE SCALE GENOMIC DNA]</scope>
    <source>
        <strain evidence="1 2">EG49</strain>
    </source>
</reference>
<evidence type="ECO:0000313" key="1">
    <source>
        <dbReference type="EMBL" id="EWC58705.1"/>
    </source>
</evidence>
<dbReference type="RefSeq" id="WP_035289290.1">
    <property type="nucleotide sequence ID" value="NZ_AYXG01000231.1"/>
</dbReference>
<proteinExistence type="predicted"/>
<dbReference type="STRING" id="909613.UO65_6059"/>
<evidence type="ECO:0008006" key="3">
    <source>
        <dbReference type="Google" id="ProtNLM"/>
    </source>
</evidence>
<dbReference type="PATRIC" id="fig|909613.9.peg.6060"/>
<dbReference type="OrthoDB" id="3687960at2"/>
<gene>
    <name evidence="1" type="ORF">UO65_6059</name>
</gene>
<accession>W7ID12</accession>
<dbReference type="AlphaFoldDB" id="W7ID12"/>
<organism evidence="1 2">
    <name type="scientific">Actinokineospora spheciospongiae</name>
    <dbReference type="NCBI Taxonomy" id="909613"/>
    <lineage>
        <taxon>Bacteria</taxon>
        <taxon>Bacillati</taxon>
        <taxon>Actinomycetota</taxon>
        <taxon>Actinomycetes</taxon>
        <taxon>Pseudonocardiales</taxon>
        <taxon>Pseudonocardiaceae</taxon>
        <taxon>Actinokineospora</taxon>
    </lineage>
</organism>
<protein>
    <recommendedName>
        <fullName evidence="3">BioF2-like acetyltransferase domain-containing protein</fullName>
    </recommendedName>
</protein>
<comment type="caution">
    <text evidence="1">The sequence shown here is derived from an EMBL/GenBank/DDBJ whole genome shotgun (WGS) entry which is preliminary data.</text>
</comment>
<evidence type="ECO:0000313" key="2">
    <source>
        <dbReference type="Proteomes" id="UP000019277"/>
    </source>
</evidence>
<dbReference type="EMBL" id="AYXG01000231">
    <property type="protein sequence ID" value="EWC58705.1"/>
    <property type="molecule type" value="Genomic_DNA"/>
</dbReference>
<dbReference type="eggNOG" id="COG3146">
    <property type="taxonomic scope" value="Bacteria"/>
</dbReference>